<sequence>MTVPRREMKRATIMKSTPGQSPGQGSDTAHSGHDKPCVMGRFLKVAPEATSFKGGGVDPRPTERKDFRVLE</sequence>
<dbReference type="AlphaFoldDB" id="A0AAJ8BZT1"/>
<feature type="compositionally biased region" description="Basic and acidic residues" evidence="1">
    <location>
        <begin position="60"/>
        <end position="71"/>
    </location>
</feature>
<dbReference type="GeneID" id="84592066"/>
<evidence type="ECO:0000313" key="2">
    <source>
        <dbReference type="RefSeq" id="XP_059606955.1"/>
    </source>
</evidence>
<proteinExistence type="predicted"/>
<feature type="compositionally biased region" description="Polar residues" evidence="1">
    <location>
        <begin position="14"/>
        <end position="29"/>
    </location>
</feature>
<protein>
    <submittedName>
        <fullName evidence="2">Uncharacterized protein</fullName>
    </submittedName>
</protein>
<dbReference type="RefSeq" id="XP_059606955.1">
    <property type="nucleotide sequence ID" value="XM_059749840.1"/>
</dbReference>
<name>A0AAJ8BZT1_ASPNG</name>
<dbReference type="KEGG" id="ang:An09g05560"/>
<reference evidence="2" key="2">
    <citation type="submission" date="2025-08" db="UniProtKB">
        <authorList>
            <consortium name="RefSeq"/>
        </authorList>
    </citation>
    <scope>IDENTIFICATION</scope>
</reference>
<organism evidence="2">
    <name type="scientific">Aspergillus niger</name>
    <dbReference type="NCBI Taxonomy" id="5061"/>
    <lineage>
        <taxon>Eukaryota</taxon>
        <taxon>Fungi</taxon>
        <taxon>Dikarya</taxon>
        <taxon>Ascomycota</taxon>
        <taxon>Pezizomycotina</taxon>
        <taxon>Eurotiomycetes</taxon>
        <taxon>Eurotiomycetidae</taxon>
        <taxon>Eurotiales</taxon>
        <taxon>Aspergillaceae</taxon>
        <taxon>Aspergillus</taxon>
        <taxon>Aspergillus subgen. Circumdati</taxon>
    </lineage>
</organism>
<feature type="region of interest" description="Disordered" evidence="1">
    <location>
        <begin position="1"/>
        <end position="71"/>
    </location>
</feature>
<gene>
    <name evidence="2" type="ORF">An09g05560</name>
</gene>
<dbReference type="VEuPathDB" id="FungiDB:An09g05560"/>
<evidence type="ECO:0000256" key="1">
    <source>
        <dbReference type="SAM" id="MobiDB-lite"/>
    </source>
</evidence>
<feature type="compositionally biased region" description="Basic and acidic residues" evidence="1">
    <location>
        <begin position="1"/>
        <end position="10"/>
    </location>
</feature>
<reference evidence="2" key="1">
    <citation type="submission" date="2025-02" db="EMBL/GenBank/DDBJ databases">
        <authorList>
            <consortium name="NCBI Genome Project"/>
        </authorList>
    </citation>
    <scope>NUCLEOTIDE SEQUENCE</scope>
</reference>
<accession>A0AAJ8BZT1</accession>